<feature type="transmembrane region" description="Helical" evidence="6">
    <location>
        <begin position="83"/>
        <end position="102"/>
    </location>
</feature>
<dbReference type="SUPFAM" id="SSF57850">
    <property type="entry name" value="RING/U-box"/>
    <property type="match status" value="1"/>
</dbReference>
<keyword evidence="1" id="KW-0479">Metal-binding</keyword>
<keyword evidence="2 4" id="KW-0863">Zinc-finger</keyword>
<dbReference type="InterPro" id="IPR001841">
    <property type="entry name" value="Znf_RING"/>
</dbReference>
<feature type="region of interest" description="Disordered" evidence="5">
    <location>
        <begin position="161"/>
        <end position="182"/>
    </location>
</feature>
<evidence type="ECO:0000256" key="1">
    <source>
        <dbReference type="ARBA" id="ARBA00022723"/>
    </source>
</evidence>
<feature type="transmembrane region" description="Helical" evidence="6">
    <location>
        <begin position="24"/>
        <end position="46"/>
    </location>
</feature>
<dbReference type="PANTHER" id="PTHR22763">
    <property type="entry name" value="RING ZINC FINGER PROTEIN"/>
    <property type="match status" value="1"/>
</dbReference>
<evidence type="ECO:0000313" key="9">
    <source>
        <dbReference type="Proteomes" id="UP000095751"/>
    </source>
</evidence>
<dbReference type="GO" id="GO:0043161">
    <property type="term" value="P:proteasome-mediated ubiquitin-dependent protein catabolic process"/>
    <property type="evidence" value="ECO:0007669"/>
    <property type="project" value="TreeGrafter"/>
</dbReference>
<dbReference type="AlphaFoldDB" id="A0A1E7F6R9"/>
<evidence type="ECO:0000256" key="4">
    <source>
        <dbReference type="PROSITE-ProRule" id="PRU00175"/>
    </source>
</evidence>
<feature type="transmembrane region" description="Helical" evidence="6">
    <location>
        <begin position="52"/>
        <end position="71"/>
    </location>
</feature>
<dbReference type="OrthoDB" id="4348522at2759"/>
<proteinExistence type="predicted"/>
<reference evidence="8 9" key="1">
    <citation type="submission" date="2016-09" db="EMBL/GenBank/DDBJ databases">
        <title>Extensive genetic diversity and differential bi-allelic expression allows diatom success in the polar Southern Ocean.</title>
        <authorList>
            <consortium name="DOE Joint Genome Institute"/>
            <person name="Mock T."/>
            <person name="Otillar R.P."/>
            <person name="Strauss J."/>
            <person name="Dupont C."/>
            <person name="Frickenhaus S."/>
            <person name="Maumus F."/>
            <person name="Mcmullan M."/>
            <person name="Sanges R."/>
            <person name="Schmutz J."/>
            <person name="Toseland A."/>
            <person name="Valas R."/>
            <person name="Veluchamy A."/>
            <person name="Ward B.J."/>
            <person name="Allen A."/>
            <person name="Barry K."/>
            <person name="Falciatore A."/>
            <person name="Ferrante M."/>
            <person name="Fortunato A.E."/>
            <person name="Gloeckner G."/>
            <person name="Gruber A."/>
            <person name="Hipkin R."/>
            <person name="Janech M."/>
            <person name="Kroth P."/>
            <person name="Leese F."/>
            <person name="Lindquist E."/>
            <person name="Lyon B.R."/>
            <person name="Martin J."/>
            <person name="Mayer C."/>
            <person name="Parker M."/>
            <person name="Quesneville H."/>
            <person name="Raymond J."/>
            <person name="Uhlig C."/>
            <person name="Valentin K.U."/>
            <person name="Worden A.Z."/>
            <person name="Armbrust E.V."/>
            <person name="Bowler C."/>
            <person name="Green B."/>
            <person name="Moulton V."/>
            <person name="Van Oosterhout C."/>
            <person name="Grigoriev I."/>
        </authorList>
    </citation>
    <scope>NUCLEOTIDE SEQUENCE [LARGE SCALE GENOMIC DNA]</scope>
    <source>
        <strain evidence="8 9">CCMP1102</strain>
    </source>
</reference>
<evidence type="ECO:0000256" key="2">
    <source>
        <dbReference type="ARBA" id="ARBA00022771"/>
    </source>
</evidence>
<keyword evidence="6" id="KW-0812">Transmembrane</keyword>
<feature type="compositionally biased region" description="Low complexity" evidence="5">
    <location>
        <begin position="171"/>
        <end position="182"/>
    </location>
</feature>
<dbReference type="Gene3D" id="3.30.40.10">
    <property type="entry name" value="Zinc/RING finger domain, C3HC4 (zinc finger)"/>
    <property type="match status" value="1"/>
</dbReference>
<evidence type="ECO:0000259" key="7">
    <source>
        <dbReference type="PROSITE" id="PS50089"/>
    </source>
</evidence>
<sequence>MNQQRPSSSIIIYAHKYFYSPGSLFLSISIFLSVTSILLLIIRVVISLLTETAGTIITILLVGRILFEFISRPIRLIRTVHSSPILWLAFIGAVFGTLHALWNHQQQQQQHQLLPLLSSFITKSTIATMDNSSQQRQQQQQQQQLYSTRWFKFIIGSSDNESGGTTTITASSSSSSSDSDNSVDSSYIDLVMLWGLIRGSVIGIEIGSLWFIVLGNNSNPTNLTKSFYQCVWRPLLRRYYRNAAMIQRQASYLLATSSSSSIAVAPSTATMISSEESLLSESERNDRQRCAICLEDFFSIQEQQQDCCIGTHYFSATSTDHSRYQLLPCLHYFHRECAMHWLTIQNKCPICRVPVQELHCYDDNEI</sequence>
<keyword evidence="3" id="KW-0862">Zinc</keyword>
<evidence type="ECO:0000256" key="6">
    <source>
        <dbReference type="SAM" id="Phobius"/>
    </source>
</evidence>
<dbReference type="GO" id="GO:0012505">
    <property type="term" value="C:endomembrane system"/>
    <property type="evidence" value="ECO:0007669"/>
    <property type="project" value="TreeGrafter"/>
</dbReference>
<name>A0A1E7F6R9_9STRA</name>
<dbReference type="SMART" id="SM00184">
    <property type="entry name" value="RING"/>
    <property type="match status" value="1"/>
</dbReference>
<dbReference type="InterPro" id="IPR013083">
    <property type="entry name" value="Znf_RING/FYVE/PHD"/>
</dbReference>
<dbReference type="InParanoid" id="A0A1E7F6R9"/>
<dbReference type="GO" id="GO:0008270">
    <property type="term" value="F:zinc ion binding"/>
    <property type="evidence" value="ECO:0007669"/>
    <property type="project" value="UniProtKB-KW"/>
</dbReference>
<gene>
    <name evidence="8" type="ORF">FRACYDRAFT_242155</name>
</gene>
<organism evidence="8 9">
    <name type="scientific">Fragilariopsis cylindrus CCMP1102</name>
    <dbReference type="NCBI Taxonomy" id="635003"/>
    <lineage>
        <taxon>Eukaryota</taxon>
        <taxon>Sar</taxon>
        <taxon>Stramenopiles</taxon>
        <taxon>Ochrophyta</taxon>
        <taxon>Bacillariophyta</taxon>
        <taxon>Bacillariophyceae</taxon>
        <taxon>Bacillariophycidae</taxon>
        <taxon>Bacillariales</taxon>
        <taxon>Bacillariaceae</taxon>
        <taxon>Fragilariopsis</taxon>
    </lineage>
</organism>
<dbReference type="GO" id="GO:0061630">
    <property type="term" value="F:ubiquitin protein ligase activity"/>
    <property type="evidence" value="ECO:0007669"/>
    <property type="project" value="TreeGrafter"/>
</dbReference>
<feature type="domain" description="RING-type" evidence="7">
    <location>
        <begin position="290"/>
        <end position="352"/>
    </location>
</feature>
<protein>
    <recommendedName>
        <fullName evidence="7">RING-type domain-containing protein</fullName>
    </recommendedName>
</protein>
<feature type="compositionally biased region" description="Polar residues" evidence="5">
    <location>
        <begin position="161"/>
        <end position="170"/>
    </location>
</feature>
<dbReference type="Proteomes" id="UP000095751">
    <property type="component" value="Unassembled WGS sequence"/>
</dbReference>
<dbReference type="KEGG" id="fcy:FRACYDRAFT_242155"/>
<dbReference type="PROSITE" id="PS50089">
    <property type="entry name" value="ZF_RING_2"/>
    <property type="match status" value="1"/>
</dbReference>
<keyword evidence="6" id="KW-1133">Transmembrane helix</keyword>
<evidence type="ECO:0000256" key="5">
    <source>
        <dbReference type="SAM" id="MobiDB-lite"/>
    </source>
</evidence>
<evidence type="ECO:0000313" key="8">
    <source>
        <dbReference type="EMBL" id="OEU13804.1"/>
    </source>
</evidence>
<dbReference type="Pfam" id="PF13639">
    <property type="entry name" value="zf-RING_2"/>
    <property type="match status" value="1"/>
</dbReference>
<evidence type="ECO:0000256" key="3">
    <source>
        <dbReference type="ARBA" id="ARBA00022833"/>
    </source>
</evidence>
<keyword evidence="6" id="KW-0472">Membrane</keyword>
<keyword evidence="9" id="KW-1185">Reference proteome</keyword>
<dbReference type="EMBL" id="KV784361">
    <property type="protein sequence ID" value="OEU13804.1"/>
    <property type="molecule type" value="Genomic_DNA"/>
</dbReference>
<accession>A0A1E7F6R9</accession>
<dbReference type="InterPro" id="IPR050731">
    <property type="entry name" value="HRD1_E3_ubiq-ligases"/>
</dbReference>